<feature type="compositionally biased region" description="Basic and acidic residues" evidence="1">
    <location>
        <begin position="256"/>
        <end position="266"/>
    </location>
</feature>
<evidence type="ECO:0000256" key="1">
    <source>
        <dbReference type="SAM" id="MobiDB-lite"/>
    </source>
</evidence>
<dbReference type="InParanoid" id="A8NAY3"/>
<feature type="compositionally biased region" description="Polar residues" evidence="1">
    <location>
        <begin position="194"/>
        <end position="210"/>
    </location>
</feature>
<feature type="region of interest" description="Disordered" evidence="1">
    <location>
        <begin position="128"/>
        <end position="266"/>
    </location>
</feature>
<name>A8NAY3_COPC7</name>
<dbReference type="VEuPathDB" id="FungiDB:CC1G_07036"/>
<proteinExistence type="predicted"/>
<feature type="compositionally biased region" description="Acidic residues" evidence="1">
    <location>
        <begin position="231"/>
        <end position="242"/>
    </location>
</feature>
<dbReference type="GeneID" id="6008467"/>
<dbReference type="RefSeq" id="XP_001831985.2">
    <property type="nucleotide sequence ID" value="XM_001831933.2"/>
</dbReference>
<evidence type="ECO:0000313" key="2">
    <source>
        <dbReference type="EMBL" id="EAU89884.2"/>
    </source>
</evidence>
<dbReference type="AlphaFoldDB" id="A8NAY3"/>
<gene>
    <name evidence="2" type="ORF">CC1G_07036</name>
</gene>
<organism evidence="2 3">
    <name type="scientific">Coprinopsis cinerea (strain Okayama-7 / 130 / ATCC MYA-4618 / FGSC 9003)</name>
    <name type="common">Inky cap fungus</name>
    <name type="synonym">Hormographiella aspergillata</name>
    <dbReference type="NCBI Taxonomy" id="240176"/>
    <lineage>
        <taxon>Eukaryota</taxon>
        <taxon>Fungi</taxon>
        <taxon>Dikarya</taxon>
        <taxon>Basidiomycota</taxon>
        <taxon>Agaricomycotina</taxon>
        <taxon>Agaricomycetes</taxon>
        <taxon>Agaricomycetidae</taxon>
        <taxon>Agaricales</taxon>
        <taxon>Agaricineae</taxon>
        <taxon>Psathyrellaceae</taxon>
        <taxon>Coprinopsis</taxon>
    </lineage>
</organism>
<dbReference type="KEGG" id="cci:CC1G_07036"/>
<comment type="caution">
    <text evidence="2">The sequence shown here is derived from an EMBL/GenBank/DDBJ whole genome shotgun (WGS) entry which is preliminary data.</text>
</comment>
<feature type="compositionally biased region" description="Polar residues" evidence="1">
    <location>
        <begin position="460"/>
        <end position="479"/>
    </location>
</feature>
<protein>
    <submittedName>
        <fullName evidence="2">Uncharacterized protein</fullName>
    </submittedName>
</protein>
<sequence>MPPKTSASARMLDALQSFFLVIATIPRWRHLDEKIVQRNKLALRDSTRTIYSCANAENLRESIHLGDDLLRWIGKDGKKYDGRPEEIPLDFLESSALGQPAPLLARLRPSCKKLLTDQAVLKKYLTLDGGDDNEAAPSKRVTIKQEPSSRPPKRNIPEDDESNHSRPGPATKKSRADSSSTQPPTDARPPAPRSTAQTNSQKGDKQSTIFKPTPVKLPQTPQNSETAQQDRDEDESESDDEPPPATHSRYRPIRSPCRDDLPSTDPSRDLADLIQLHVNQTARITEVQGHCRVLMDYYTRERNFYRMQLDELKKTVDARESEVEGLRQQVQQIRRYLGFGQDSKQPPQHHSQHPPRPHSVPAVAPGHSAHSADFVVPQGLSMHPPQPTTPHIPNNTPPTSLQNMHANTNNFENSNNFGSSMEFQGQFANGSSYPPFPSSAPPQDRMFDVNNLNPLDPNFIPQNQNGPPLTLPQQEPGSM</sequence>
<dbReference type="Proteomes" id="UP000001861">
    <property type="component" value="Unassembled WGS sequence"/>
</dbReference>
<reference evidence="2 3" key="1">
    <citation type="journal article" date="2010" name="Proc. Natl. Acad. Sci. U.S.A.">
        <title>Insights into evolution of multicellular fungi from the assembled chromosomes of the mushroom Coprinopsis cinerea (Coprinus cinereus).</title>
        <authorList>
            <person name="Stajich J.E."/>
            <person name="Wilke S.K."/>
            <person name="Ahren D."/>
            <person name="Au C.H."/>
            <person name="Birren B.W."/>
            <person name="Borodovsky M."/>
            <person name="Burns C."/>
            <person name="Canback B."/>
            <person name="Casselton L.A."/>
            <person name="Cheng C.K."/>
            <person name="Deng J."/>
            <person name="Dietrich F.S."/>
            <person name="Fargo D.C."/>
            <person name="Farman M.L."/>
            <person name="Gathman A.C."/>
            <person name="Goldberg J."/>
            <person name="Guigo R."/>
            <person name="Hoegger P.J."/>
            <person name="Hooker J.B."/>
            <person name="Huggins A."/>
            <person name="James T.Y."/>
            <person name="Kamada T."/>
            <person name="Kilaru S."/>
            <person name="Kodira C."/>
            <person name="Kues U."/>
            <person name="Kupfer D."/>
            <person name="Kwan H.S."/>
            <person name="Lomsadze A."/>
            <person name="Li W."/>
            <person name="Lilly W.W."/>
            <person name="Ma L.J."/>
            <person name="Mackey A.J."/>
            <person name="Manning G."/>
            <person name="Martin F."/>
            <person name="Muraguchi H."/>
            <person name="Natvig D.O."/>
            <person name="Palmerini H."/>
            <person name="Ramesh M.A."/>
            <person name="Rehmeyer C.J."/>
            <person name="Roe B.A."/>
            <person name="Shenoy N."/>
            <person name="Stanke M."/>
            <person name="Ter-Hovhannisyan V."/>
            <person name="Tunlid A."/>
            <person name="Velagapudi R."/>
            <person name="Vision T.J."/>
            <person name="Zeng Q."/>
            <person name="Zolan M.E."/>
            <person name="Pukkila P.J."/>
        </authorList>
    </citation>
    <scope>NUCLEOTIDE SEQUENCE [LARGE SCALE GENOMIC DNA]</scope>
    <source>
        <strain evidence="3">Okayama-7 / 130 / ATCC MYA-4618 / FGSC 9003</strain>
    </source>
</reference>
<dbReference type="HOGENOM" id="CLU_569880_0_0_1"/>
<feature type="compositionally biased region" description="Low complexity" evidence="1">
    <location>
        <begin position="407"/>
        <end position="423"/>
    </location>
</feature>
<accession>A8NAY3</accession>
<keyword evidence="3" id="KW-1185">Reference proteome</keyword>
<evidence type="ECO:0000313" key="3">
    <source>
        <dbReference type="Proteomes" id="UP000001861"/>
    </source>
</evidence>
<dbReference type="EMBL" id="AACS02000009">
    <property type="protein sequence ID" value="EAU89884.2"/>
    <property type="molecule type" value="Genomic_DNA"/>
</dbReference>
<feature type="region of interest" description="Disordered" evidence="1">
    <location>
        <begin position="340"/>
        <end position="479"/>
    </location>
</feature>